<proteinExistence type="predicted"/>
<dbReference type="EMBL" id="BLXT01007856">
    <property type="protein sequence ID" value="GFO43083.1"/>
    <property type="molecule type" value="Genomic_DNA"/>
</dbReference>
<comment type="caution">
    <text evidence="1">The sequence shown here is derived from an EMBL/GenBank/DDBJ whole genome shotgun (WGS) entry which is preliminary data.</text>
</comment>
<gene>
    <name evidence="1" type="ORF">PoB_006958800</name>
</gene>
<protein>
    <submittedName>
        <fullName evidence="1">Uncharacterized protein</fullName>
    </submittedName>
</protein>
<organism evidence="1 2">
    <name type="scientific">Plakobranchus ocellatus</name>
    <dbReference type="NCBI Taxonomy" id="259542"/>
    <lineage>
        <taxon>Eukaryota</taxon>
        <taxon>Metazoa</taxon>
        <taxon>Spiralia</taxon>
        <taxon>Lophotrochozoa</taxon>
        <taxon>Mollusca</taxon>
        <taxon>Gastropoda</taxon>
        <taxon>Heterobranchia</taxon>
        <taxon>Euthyneura</taxon>
        <taxon>Panpulmonata</taxon>
        <taxon>Sacoglossa</taxon>
        <taxon>Placobranchoidea</taxon>
        <taxon>Plakobranchidae</taxon>
        <taxon>Plakobranchus</taxon>
    </lineage>
</organism>
<reference evidence="1 2" key="1">
    <citation type="journal article" date="2021" name="Elife">
        <title>Chloroplast acquisition without the gene transfer in kleptoplastic sea slugs, Plakobranchus ocellatus.</title>
        <authorList>
            <person name="Maeda T."/>
            <person name="Takahashi S."/>
            <person name="Yoshida T."/>
            <person name="Shimamura S."/>
            <person name="Takaki Y."/>
            <person name="Nagai Y."/>
            <person name="Toyoda A."/>
            <person name="Suzuki Y."/>
            <person name="Arimoto A."/>
            <person name="Ishii H."/>
            <person name="Satoh N."/>
            <person name="Nishiyama T."/>
            <person name="Hasebe M."/>
            <person name="Maruyama T."/>
            <person name="Minagawa J."/>
            <person name="Obokata J."/>
            <person name="Shigenobu S."/>
        </authorList>
    </citation>
    <scope>NUCLEOTIDE SEQUENCE [LARGE SCALE GENOMIC DNA]</scope>
</reference>
<accession>A0AAV4DFL6</accession>
<dbReference type="Proteomes" id="UP000735302">
    <property type="component" value="Unassembled WGS sequence"/>
</dbReference>
<keyword evidence="2" id="KW-1185">Reference proteome</keyword>
<sequence>MTLTEDTISLKKLNGGFDTLRVPWSHAKCPIQAQRSAEQVLSAGKSEQDSQTHCSVTCGDPNFTVRSDGICKAPHQVLLAIADDGMAALCPEAMAGLAHFLVCGLKQEIKNLKDANFSAPSVSVVFDSSLNRSLYVVRLYLALPRSTIMFFSYQADGISQNILCGSFRKIFSPLPKVSVNCPLREEDKNTELKIFASSSLIKFGLRRYVNITQDMKELRGQIVDDHNKTTVCLTKTAYCRNECPNILNPMISNVWTIPNMNVIRHGLAGSTLFRASIVEMS</sequence>
<evidence type="ECO:0000313" key="2">
    <source>
        <dbReference type="Proteomes" id="UP000735302"/>
    </source>
</evidence>
<name>A0AAV4DFL6_9GAST</name>
<evidence type="ECO:0000313" key="1">
    <source>
        <dbReference type="EMBL" id="GFO43083.1"/>
    </source>
</evidence>
<dbReference type="AlphaFoldDB" id="A0AAV4DFL6"/>